<sequence length="3400" mass="366567">MIPLSFSQRGLWFLHQLDPKDTAYHVPMVWRFSAPLDESALTLALHDVVLRHESLRTLFPSANGEPCQHVVPASELEPLLTSVRVSVADPVVREILERPFDLAKDLPLRAKLVWTDADEGIFVLVAHHIAFDGWSEDVFWGDLSTAYAARASGEAPRWPELAVQYADYTLWQHELLGDGEEPGSVMAKQLDYWRSALEDAPRDLGLPFDHSARHNTACETVEFEIDAAVHRALTGLASRTGTTMFMITHAAIAALVTRLGDRTDLSLGTVVAGRSDEALHDLVGYFTNSLVLRTDTSGDLTFLDLLQRVREVDLAAFAHQDVPFEKVVEAVNPVRTRNSMPLFEIFFRFGSEHRPSKNLGGIELREVQFENKTATFDLDICLNEEQAADGETGRILAHLTYRAGLFDPRTITTLASGLARTLKSAAADPRVRVREIDVVDPADRHRLLVEWNGTACPRTDVSVAELVEAQADQSPEAPAVSDGDVLLSYTELNDRANRIAHELIRRGIGPERVVAVMAERSAELVAAMLAVFKVGAAYLPVDPAYPAERSATVLADAAPALVLTTTGGTGDLPATWPRLLLDTMLLGTTAAGLGGEKNPTDAERVAPLVAEHPSYLIYTSGSTGTPKGVVMTYRAVVNLLAWRRAGSPAGPSLRTAMFTMISFDVSVLEVLSTLHRGGCLLIPDNDTRRDMTLLAHWLDRHEASELNAPTPVIEAVCEASISAGLELSALTDIVQAGEGFTLSRPIDQVWRAQHNRRLHNQYGPAETHCATSFIANKEDDALVSVPIGRPIDNARVYVLDTWLCLVPVGVVGELYIASAGVARGYLNRPGLTAERFVANPFGAPGEVMYRTGDLVRWGADGQLRFHGRADAQLKIRGVRVEPGEVEATLTRFPGVAQAAVLAHPERSGGKRLVAYVVGDVDPVELRRSVARILPQHMVPAAVVVLEELPLTANGKLDRRALPEPDLGGSVSSRRPRDTREEILCGLFADILGVAEVGIDDSFFDLGGHSLLATRLTSRIRSVLGVEVAVRTLFEAPAVAALAQRLDDDADVRAPLKAVGRPGQTPLSFAQQRLWFLSKTNENASYNLPFAVRLSGTLDAVALKAALGDVAERHESLRTVFPDQDGQPWQEVVLIEGISLDLPVVEIGEADLQRELASVTWREFDLSADLPVRACLFRLASDEHVFLLVVHHIACDGWSMSPLLGDLATAYAARRQGTEPELPALPVQYVDYTLWQRRLLGDEHDPDSVFSRQLAYWKEQLAGVPATLELPFDHAGAGADSSGASVSTEFSPEVCAGLSEIARRNNATLFMVVQAGVAVLLSRLGAGADVPLGSPIAGRTDDALDSMVGFFMNTVVLRADLSGNPGFAELIGRVRETSLAAYAHQDVPFEAVVEALNPSRIPGAVPLFQVMVTLQNNAHASWELAGLRTEAVTSDFDSMPAKFDLTFYLSEIFGADGSNAGLEVDVEYRSGLFDRSTMETLLTRLERVFEAVLADPDVRVGDIDVVDAAERQRLLTEWNGDRVDRPDATLPELFAAQVSRAPDALAVSCGEAALTYAELDEASGRLASVLAGRGVSAGDRVGLVLPRGADAVIAILAVLKAGAAYVPVDPSYPDDRVAFVLADAQVSVVVGIGETLARVAKLELAQGAAFVHVSDTAAPAELPCPDARDVAYLIYTSGTTGMPKGVEVTHANVVGMLHGVRDLIDLTAADGSQHVWSLFHSFAFDFSVWEMWGALLHGGRLVVVPEETVRSPREFRDLVISERVTVLSQTPSAFEAFAAAAEGVAQGLELVVFGGEALDPRRVATWLGGPRLINMYGITEGTVHASFRELTAADMASGVSPIGRPLPSAAFFVLDERLAVVPVGVVGELYLGGLGMAQGYWGRSGLTAARFVANPFGGGRLYRTGDLVRWTRTGELEYVGRADAQLKIRGFRIEPGEVEVALARCSGVAQAAAVGCDDPSGGKRLVAYVVGDVDPVELRRSVARILPQHMVPAAVVVLEELPLTANGKLDRRALPEPDLGGSVSSRRPRDTREEILCGLFADILGVAEVGIDDSFFDLGGHSLLATRLTSRIRSVLGVEVAVRTLFEAPAVAALAQRLDDDADVRAPLTPVERPERTPLSFAQQRLWFLNRTNENGSYNLPFAVRLSGALDAVALTAALGDVLERHESLRTVFPDKDGQPWQEVVPVEEVRLDLPVVEVAETDLQRELASVTWREFDLSADLPVRACLFRLASDEHVFLLVVHHIACDGWSMSPLLGDLATAYAAHRQDAEPDFPALPVQYVDYTLWQRQLLGDEHDPDGVFSRQLGYWKEQLVGVPARLELPFDRPSAVAESAGASVLAEFSPEMCAGLSEIARRNNATLFMVVQAGVAVLLSRLGAGADIPLGSPIAGRTDDALDSMVGFFMNTVVLRADVSGNPGFTELLGRVRETSLAAYAHQDVPFEAVVEALNPSRVPGSTPLFQVMVTLQNNAHASWELAGLRTEPMTTDSGQSKFDLTFYLSEIFGADGSNAGLEVDVEYRSGLFDRSTMETLLTRLERVFEAVLADPDVRVGDIDVVDAAERQRLLVEWNGPETPIPDMTLPELFAAQVRRAPSALALSCGDVALTYAELDARANRLARELIQNGVGCESAIVVLMERSVDFVVALLAILKSGGYYVPLSTEYPVSRMATILAETEARIILVDELLSLHEFVRDKLASSVAVIRADEVAGNGADPAVARDVQQLAYVMYTSGSTGIPKGVAITDANVAAFARESSIDIGDDSRVLFHSPQVFDVSIYEIWVPLLNGGHVVVAPPGDLSLGVLMEQVVDREVTDIMLASGLFGVAGEERPEMFAGVRTVVTIGDVAPPAAVRRVLDVCPEAAVVNAYGPTEATVFATSDTIRSASEISSVVPIGGPLENVSVFVLDDRLSPVPVGVVGELYIAGVGVARGYVNQPGLTAERFVANRFSSSGDVLYRTGDLVRWGADGRLRYVGRADNQVKIRGFRIEQGEVEAAVARCPGVSQVAVIAREDRPGDKRLVAYTVGDVDPAEVRRFAGEVLPDYMVPAAVIALDTLPLTANGKVDRRALPAPEFGGSKLSRAPRDAREQILCELFAEVLDVGTVGIDDDFFELGGHSLLAIRLVSRIRSVLGAEVTVATLFGAPAVGELASRLDSVQPDSLAAMLPLRTVGERTPLFLVHPAGGLSWCYSRLLPHIPKGHPVYGLQSCRYFDGRSRPESLGEIAQDYLAQVREMQPNGPYLLAGWSLGGVVAQEMAVVLESLGEEVPVVILFDAPPAERGNVETANDLPEDVLSLIEQSIRGDAGGMPDDMSEDTVAKLSAMAGHCVRLLCSHESRKFGGKVVSIEAAGSQDAANRSRLWPAGLAQGGVETYLIDCMHEEMMNAEPVLSIGKIVSDVFSRYGSAR</sequence>
<dbReference type="InterPro" id="IPR001242">
    <property type="entry name" value="Condensation_dom"/>
</dbReference>
<dbReference type="SUPFAM" id="SSF47336">
    <property type="entry name" value="ACP-like"/>
    <property type="match status" value="3"/>
</dbReference>
<dbReference type="EMBL" id="JAAGNC010000060">
    <property type="protein sequence ID" value="NEC55718.1"/>
    <property type="molecule type" value="Genomic_DNA"/>
</dbReference>
<dbReference type="InterPro" id="IPR042099">
    <property type="entry name" value="ANL_N_sf"/>
</dbReference>
<dbReference type="InterPro" id="IPR045851">
    <property type="entry name" value="AMP-bd_C_sf"/>
</dbReference>
<dbReference type="CDD" id="cd17643">
    <property type="entry name" value="A_NRPS_Cytc1-like"/>
    <property type="match status" value="1"/>
</dbReference>
<organism evidence="5 6">
    <name type="scientific">Amycolatopsis rubida</name>
    <dbReference type="NCBI Taxonomy" id="112413"/>
    <lineage>
        <taxon>Bacteria</taxon>
        <taxon>Bacillati</taxon>
        <taxon>Actinomycetota</taxon>
        <taxon>Actinomycetes</taxon>
        <taxon>Pseudonocardiales</taxon>
        <taxon>Pseudonocardiaceae</taxon>
        <taxon>Amycolatopsis</taxon>
    </lineage>
</organism>
<evidence type="ECO:0000256" key="1">
    <source>
        <dbReference type="ARBA" id="ARBA00001957"/>
    </source>
</evidence>
<dbReference type="Gene3D" id="1.10.1200.10">
    <property type="entry name" value="ACP-like"/>
    <property type="match status" value="2"/>
</dbReference>
<keyword evidence="3" id="KW-0597">Phosphoprotein</keyword>
<dbReference type="NCBIfam" id="NF003417">
    <property type="entry name" value="PRK04813.1"/>
    <property type="match status" value="3"/>
</dbReference>
<evidence type="ECO:0000313" key="5">
    <source>
        <dbReference type="EMBL" id="NEC55718.1"/>
    </source>
</evidence>
<dbReference type="InterPro" id="IPR020806">
    <property type="entry name" value="PKS_PP-bd"/>
</dbReference>
<dbReference type="CDD" id="cd17651">
    <property type="entry name" value="A_NRPS_VisG_like"/>
    <property type="match status" value="1"/>
</dbReference>
<dbReference type="SUPFAM" id="SSF53474">
    <property type="entry name" value="alpha/beta-Hydrolases"/>
    <property type="match status" value="1"/>
</dbReference>
<protein>
    <submittedName>
        <fullName evidence="5">Amino acid adenylation domain-containing protein</fullName>
    </submittedName>
</protein>
<dbReference type="Proteomes" id="UP000470404">
    <property type="component" value="Unassembled WGS sequence"/>
</dbReference>
<feature type="domain" description="Carrier" evidence="4">
    <location>
        <begin position="3077"/>
        <end position="3152"/>
    </location>
</feature>
<dbReference type="InterPro" id="IPR023213">
    <property type="entry name" value="CAT-like_dom_sf"/>
</dbReference>
<evidence type="ECO:0000256" key="3">
    <source>
        <dbReference type="ARBA" id="ARBA00022553"/>
    </source>
</evidence>
<dbReference type="InterPro" id="IPR001031">
    <property type="entry name" value="Thioesterase"/>
</dbReference>
<gene>
    <name evidence="5" type="ORF">G3I59_08950</name>
</gene>
<dbReference type="InterPro" id="IPR020845">
    <property type="entry name" value="AMP-binding_CS"/>
</dbReference>
<dbReference type="Gene3D" id="3.30.559.10">
    <property type="entry name" value="Chloramphenicol acetyltransferase-like domain"/>
    <property type="match status" value="3"/>
</dbReference>
<dbReference type="InterPro" id="IPR006162">
    <property type="entry name" value="Ppantetheine_attach_site"/>
</dbReference>
<dbReference type="NCBIfam" id="TIGR01733">
    <property type="entry name" value="AA-adenyl-dom"/>
    <property type="match status" value="3"/>
</dbReference>
<dbReference type="InterPro" id="IPR029058">
    <property type="entry name" value="AB_hydrolase_fold"/>
</dbReference>
<comment type="cofactor">
    <cofactor evidence="1">
        <name>pantetheine 4'-phosphate</name>
        <dbReference type="ChEBI" id="CHEBI:47942"/>
    </cofactor>
</comment>
<dbReference type="Pfam" id="PF00501">
    <property type="entry name" value="AMP-binding"/>
    <property type="match status" value="3"/>
</dbReference>
<dbReference type="Pfam" id="PF00550">
    <property type="entry name" value="PP-binding"/>
    <property type="match status" value="3"/>
</dbReference>
<dbReference type="Gene3D" id="3.40.50.12780">
    <property type="entry name" value="N-terminal domain of ligase-like"/>
    <property type="match status" value="1"/>
</dbReference>
<dbReference type="CDD" id="cd19540">
    <property type="entry name" value="LCL_NRPS-like"/>
    <property type="match status" value="3"/>
</dbReference>
<evidence type="ECO:0000313" key="6">
    <source>
        <dbReference type="Proteomes" id="UP000470404"/>
    </source>
</evidence>
<comment type="caution">
    <text evidence="5">The sequence shown here is derived from an EMBL/GenBank/DDBJ whole genome shotgun (WGS) entry which is preliminary data.</text>
</comment>
<dbReference type="Pfam" id="PF00975">
    <property type="entry name" value="Thioesterase"/>
    <property type="match status" value="1"/>
</dbReference>
<dbReference type="PROSITE" id="PS00012">
    <property type="entry name" value="PHOSPHOPANTETHEINE"/>
    <property type="match status" value="3"/>
</dbReference>
<dbReference type="SUPFAM" id="SSF52777">
    <property type="entry name" value="CoA-dependent acyltransferases"/>
    <property type="match status" value="6"/>
</dbReference>
<dbReference type="PROSITE" id="PS50075">
    <property type="entry name" value="CARRIER"/>
    <property type="match status" value="3"/>
</dbReference>
<dbReference type="Pfam" id="PF13193">
    <property type="entry name" value="AMP-binding_C"/>
    <property type="match status" value="3"/>
</dbReference>
<dbReference type="InterPro" id="IPR000873">
    <property type="entry name" value="AMP-dep_synth/lig_dom"/>
</dbReference>
<dbReference type="SUPFAM" id="SSF56801">
    <property type="entry name" value="Acetyl-CoA synthetase-like"/>
    <property type="match status" value="3"/>
</dbReference>
<dbReference type="Gene3D" id="3.40.50.1820">
    <property type="entry name" value="alpha/beta hydrolase"/>
    <property type="match status" value="1"/>
</dbReference>
<accession>A0ABX0BLL6</accession>
<dbReference type="Gene3D" id="3.30.559.30">
    <property type="entry name" value="Nonribosomal peptide synthetase, condensation domain"/>
    <property type="match status" value="3"/>
</dbReference>
<dbReference type="CDD" id="cd12117">
    <property type="entry name" value="A_NRPS_Srf_like"/>
    <property type="match status" value="1"/>
</dbReference>
<dbReference type="InterPro" id="IPR036736">
    <property type="entry name" value="ACP-like_sf"/>
</dbReference>
<dbReference type="Gene3D" id="2.30.38.10">
    <property type="entry name" value="Luciferase, Domain 3"/>
    <property type="match status" value="2"/>
</dbReference>
<feature type="domain" description="Carrier" evidence="4">
    <location>
        <begin position="974"/>
        <end position="1049"/>
    </location>
</feature>
<name>A0ABX0BLL6_9PSEU</name>
<dbReference type="InterPro" id="IPR010071">
    <property type="entry name" value="AA_adenyl_dom"/>
</dbReference>
<keyword evidence="6" id="KW-1185">Reference proteome</keyword>
<dbReference type="PANTHER" id="PTHR45527">
    <property type="entry name" value="NONRIBOSOMAL PEPTIDE SYNTHETASE"/>
    <property type="match status" value="1"/>
</dbReference>
<evidence type="ECO:0000256" key="2">
    <source>
        <dbReference type="ARBA" id="ARBA00022450"/>
    </source>
</evidence>
<dbReference type="SMART" id="SM00823">
    <property type="entry name" value="PKS_PP"/>
    <property type="match status" value="3"/>
</dbReference>
<dbReference type="Gene3D" id="3.40.50.980">
    <property type="match status" value="4"/>
</dbReference>
<dbReference type="Pfam" id="PF00668">
    <property type="entry name" value="Condensation"/>
    <property type="match status" value="3"/>
</dbReference>
<reference evidence="5 6" key="1">
    <citation type="submission" date="2020-01" db="EMBL/GenBank/DDBJ databases">
        <title>Insect and environment-associated Actinomycetes.</title>
        <authorList>
            <person name="Currrie C."/>
            <person name="Chevrette M."/>
            <person name="Carlson C."/>
            <person name="Stubbendieck R."/>
            <person name="Wendt-Pienkowski E."/>
        </authorList>
    </citation>
    <scope>NUCLEOTIDE SEQUENCE [LARGE SCALE GENOMIC DNA]</scope>
    <source>
        <strain evidence="5 6">SID8386</strain>
    </source>
</reference>
<dbReference type="InterPro" id="IPR009081">
    <property type="entry name" value="PP-bd_ACP"/>
</dbReference>
<dbReference type="InterPro" id="IPR025110">
    <property type="entry name" value="AMP-bd_C"/>
</dbReference>
<evidence type="ECO:0000259" key="4">
    <source>
        <dbReference type="PROSITE" id="PS50075"/>
    </source>
</evidence>
<proteinExistence type="predicted"/>
<dbReference type="PROSITE" id="PS00455">
    <property type="entry name" value="AMP_BINDING"/>
    <property type="match status" value="3"/>
</dbReference>
<feature type="domain" description="Carrier" evidence="4">
    <location>
        <begin position="2026"/>
        <end position="2101"/>
    </location>
</feature>
<dbReference type="PANTHER" id="PTHR45527:SF1">
    <property type="entry name" value="FATTY ACID SYNTHASE"/>
    <property type="match status" value="1"/>
</dbReference>
<dbReference type="Gene3D" id="3.30.300.30">
    <property type="match status" value="3"/>
</dbReference>
<keyword evidence="2" id="KW-0596">Phosphopantetheine</keyword>